<accession>A0A433R0I7</accession>
<feature type="compositionally biased region" description="Basic and acidic residues" evidence="1">
    <location>
        <begin position="100"/>
        <end position="110"/>
    </location>
</feature>
<proteinExistence type="predicted"/>
<evidence type="ECO:0000256" key="1">
    <source>
        <dbReference type="SAM" id="MobiDB-lite"/>
    </source>
</evidence>
<comment type="caution">
    <text evidence="3">The sequence shown here is derived from an EMBL/GenBank/DDBJ whole genome shotgun (WGS) entry which is preliminary data.</text>
</comment>
<organism evidence="3 4">
    <name type="scientific">Jimgerdemannia flammicorona</name>
    <dbReference type="NCBI Taxonomy" id="994334"/>
    <lineage>
        <taxon>Eukaryota</taxon>
        <taxon>Fungi</taxon>
        <taxon>Fungi incertae sedis</taxon>
        <taxon>Mucoromycota</taxon>
        <taxon>Mucoromycotina</taxon>
        <taxon>Endogonomycetes</taxon>
        <taxon>Endogonales</taxon>
        <taxon>Endogonaceae</taxon>
        <taxon>Jimgerdemannia</taxon>
    </lineage>
</organism>
<sequence>MAPHKQHDQRDDELEPRDKQRVRKFVLGGGKDELVEEDNGEGDYKIEEDHGANDVDGVTFWGLPRIHGRGEEGLGIFVFLQVGHGGGGSGGKRGRRGSKKGPDDLGPKEGHHYYAHVQTQVTIVATQFSSTQPGPGLETKEMSELYISLLASRWFNSVIRSFWLACSFPVGYSPFVLAYFVAQYAIRRCQQLKDVDLPPVSCPFQHSKSTFCEKLIQSSLMVAR</sequence>
<feature type="compositionally biased region" description="Basic and acidic residues" evidence="1">
    <location>
        <begin position="1"/>
        <end position="10"/>
    </location>
</feature>
<feature type="region of interest" description="Disordered" evidence="1">
    <location>
        <begin position="1"/>
        <end position="50"/>
    </location>
</feature>
<feature type="region of interest" description="Disordered" evidence="1">
    <location>
        <begin position="86"/>
        <end position="110"/>
    </location>
</feature>
<protein>
    <submittedName>
        <fullName evidence="3">Uncharacterized protein</fullName>
    </submittedName>
</protein>
<reference evidence="3 4" key="1">
    <citation type="journal article" date="2018" name="New Phytol.">
        <title>Phylogenomics of Endogonaceae and evolution of mycorrhizas within Mucoromycota.</title>
        <authorList>
            <person name="Chang Y."/>
            <person name="Desiro A."/>
            <person name="Na H."/>
            <person name="Sandor L."/>
            <person name="Lipzen A."/>
            <person name="Clum A."/>
            <person name="Barry K."/>
            <person name="Grigoriev I.V."/>
            <person name="Martin F.M."/>
            <person name="Stajich J.E."/>
            <person name="Smith M.E."/>
            <person name="Bonito G."/>
            <person name="Spatafora J.W."/>
        </authorList>
    </citation>
    <scope>NUCLEOTIDE SEQUENCE [LARGE SCALE GENOMIC DNA]</scope>
    <source>
        <strain evidence="3 4">AD002</strain>
    </source>
</reference>
<name>A0A433R0I7_9FUNG</name>
<evidence type="ECO:0000313" key="4">
    <source>
        <dbReference type="Proteomes" id="UP000274822"/>
    </source>
</evidence>
<keyword evidence="2" id="KW-0472">Membrane</keyword>
<evidence type="ECO:0000313" key="3">
    <source>
        <dbReference type="EMBL" id="RUS35556.1"/>
    </source>
</evidence>
<evidence type="ECO:0000256" key="2">
    <source>
        <dbReference type="SAM" id="Phobius"/>
    </source>
</evidence>
<dbReference type="AlphaFoldDB" id="A0A433R0I7"/>
<keyword evidence="2" id="KW-1133">Transmembrane helix</keyword>
<keyword evidence="4" id="KW-1185">Reference proteome</keyword>
<dbReference type="Proteomes" id="UP000274822">
    <property type="component" value="Unassembled WGS sequence"/>
</dbReference>
<dbReference type="EMBL" id="RBNJ01000033">
    <property type="protein sequence ID" value="RUS35556.1"/>
    <property type="molecule type" value="Genomic_DNA"/>
</dbReference>
<keyword evidence="2" id="KW-0812">Transmembrane</keyword>
<gene>
    <name evidence="3" type="ORF">BC938DRAFT_478475</name>
</gene>
<feature type="transmembrane region" description="Helical" evidence="2">
    <location>
        <begin position="162"/>
        <end position="182"/>
    </location>
</feature>